<dbReference type="SUPFAM" id="SSF51197">
    <property type="entry name" value="Clavaminate synthase-like"/>
    <property type="match status" value="1"/>
</dbReference>
<evidence type="ECO:0000256" key="2">
    <source>
        <dbReference type="SAM" id="MobiDB-lite"/>
    </source>
</evidence>
<feature type="region of interest" description="Disordered" evidence="2">
    <location>
        <begin position="1"/>
        <end position="114"/>
    </location>
</feature>
<organism evidence="3 4">
    <name type="scientific">Staphylotrichum tortipilum</name>
    <dbReference type="NCBI Taxonomy" id="2831512"/>
    <lineage>
        <taxon>Eukaryota</taxon>
        <taxon>Fungi</taxon>
        <taxon>Dikarya</taxon>
        <taxon>Ascomycota</taxon>
        <taxon>Pezizomycotina</taxon>
        <taxon>Sordariomycetes</taxon>
        <taxon>Sordariomycetidae</taxon>
        <taxon>Sordariales</taxon>
        <taxon>Chaetomiaceae</taxon>
        <taxon>Staphylotrichum</taxon>
    </lineage>
</organism>
<evidence type="ECO:0000256" key="1">
    <source>
        <dbReference type="ARBA" id="ARBA00023002"/>
    </source>
</evidence>
<dbReference type="Proteomes" id="UP001303889">
    <property type="component" value="Unassembled WGS sequence"/>
</dbReference>
<evidence type="ECO:0000313" key="4">
    <source>
        <dbReference type="Proteomes" id="UP001303889"/>
    </source>
</evidence>
<feature type="compositionally biased region" description="Basic and acidic residues" evidence="2">
    <location>
        <begin position="92"/>
        <end position="102"/>
    </location>
</feature>
<gene>
    <name evidence="3" type="ORF">C8A05DRAFT_47470</name>
</gene>
<accession>A0AAN6MCB0</accession>
<reference evidence="3" key="1">
    <citation type="journal article" date="2023" name="Mol. Phylogenet. Evol.">
        <title>Genome-scale phylogeny and comparative genomics of the fungal order Sordariales.</title>
        <authorList>
            <person name="Hensen N."/>
            <person name="Bonometti L."/>
            <person name="Westerberg I."/>
            <person name="Brannstrom I.O."/>
            <person name="Guillou S."/>
            <person name="Cros-Aarteil S."/>
            <person name="Calhoun S."/>
            <person name="Haridas S."/>
            <person name="Kuo A."/>
            <person name="Mondo S."/>
            <person name="Pangilinan J."/>
            <person name="Riley R."/>
            <person name="LaButti K."/>
            <person name="Andreopoulos B."/>
            <person name="Lipzen A."/>
            <person name="Chen C."/>
            <person name="Yan M."/>
            <person name="Daum C."/>
            <person name="Ng V."/>
            <person name="Clum A."/>
            <person name="Steindorff A."/>
            <person name="Ohm R.A."/>
            <person name="Martin F."/>
            <person name="Silar P."/>
            <person name="Natvig D.O."/>
            <person name="Lalanne C."/>
            <person name="Gautier V."/>
            <person name="Ament-Velasquez S.L."/>
            <person name="Kruys A."/>
            <person name="Hutchinson M.I."/>
            <person name="Powell A.J."/>
            <person name="Barry K."/>
            <person name="Miller A.N."/>
            <person name="Grigoriev I.V."/>
            <person name="Debuchy R."/>
            <person name="Gladieux P."/>
            <person name="Hiltunen Thoren M."/>
            <person name="Johannesson H."/>
        </authorList>
    </citation>
    <scope>NUCLEOTIDE SEQUENCE</scope>
    <source>
        <strain evidence="3">CBS 103.79</strain>
    </source>
</reference>
<keyword evidence="1" id="KW-0560">Oxidoreductase</keyword>
<dbReference type="InterPro" id="IPR042098">
    <property type="entry name" value="TauD-like_sf"/>
</dbReference>
<proteinExistence type="predicted"/>
<protein>
    <submittedName>
        <fullName evidence="3">Clavaminate synthase</fullName>
    </submittedName>
</protein>
<reference evidence="3" key="2">
    <citation type="submission" date="2023-05" db="EMBL/GenBank/DDBJ databases">
        <authorList>
            <consortium name="Lawrence Berkeley National Laboratory"/>
            <person name="Steindorff A."/>
            <person name="Hensen N."/>
            <person name="Bonometti L."/>
            <person name="Westerberg I."/>
            <person name="Brannstrom I.O."/>
            <person name="Guillou S."/>
            <person name="Cros-Aarteil S."/>
            <person name="Calhoun S."/>
            <person name="Haridas S."/>
            <person name="Kuo A."/>
            <person name="Mondo S."/>
            <person name="Pangilinan J."/>
            <person name="Riley R."/>
            <person name="Labutti K."/>
            <person name="Andreopoulos B."/>
            <person name="Lipzen A."/>
            <person name="Chen C."/>
            <person name="Yanf M."/>
            <person name="Daum C."/>
            <person name="Ng V."/>
            <person name="Clum A."/>
            <person name="Ohm R."/>
            <person name="Martin F."/>
            <person name="Silar P."/>
            <person name="Natvig D."/>
            <person name="Lalanne C."/>
            <person name="Gautier V."/>
            <person name="Ament-Velasquez S.L."/>
            <person name="Kruys A."/>
            <person name="Hutchinson M.I."/>
            <person name="Powell A.J."/>
            <person name="Barry K."/>
            <person name="Miller A.N."/>
            <person name="Grigoriev I.V."/>
            <person name="Debuchy R."/>
            <person name="Gladieux P."/>
            <person name="Thoren M.H."/>
            <person name="Johannesson H."/>
        </authorList>
    </citation>
    <scope>NUCLEOTIDE SEQUENCE</scope>
    <source>
        <strain evidence="3">CBS 103.79</strain>
    </source>
</reference>
<feature type="compositionally biased region" description="Basic and acidic residues" evidence="2">
    <location>
        <begin position="1"/>
        <end position="10"/>
    </location>
</feature>
<sequence>MLLKELDATKQTRVLGGRAGEGTADDRPKKDAEVAANGKPAKSTGLGLGRAILGNHSSDDEVGPREDAGETAEENHLGDGGRHAKQHGANGKPEETTQEDRLPSNTVRQPAPEDEHALCPAEFWHKGSYANGCARPILMAQHHQHQLEELHRALTLAITDVVERWWTDEAARLPQRMPLLKEEEELLQWMEGQVPHNLPEFRNVLGSWRPDFLMTEGPKGGLYPSAETYCLTEINARFSFNGFMHEAYGQQGLLNLGIEERGLSGATDPAKVVRGLCNLFRPDLPLHLLKGAERGIDIHMFVNFLETRLGLRPHIITPEDLRLVPDEDAPMGHRLCCLVPRENFSFDSSPVSSPGSSPASSSAALTGPMSFNGELVEEIHQLGLEVHQWELLSLPMDMLRAISLRCFNDLRTVLLVHDKRMLGIVREELDSMVGRSVLSAAQADILRHGIAETLLPGSPEVLELLQRSREVPALRAEYLLKPIRGGKGAGIIFGDEASAEDWIARLEQLEHAELVPGHPTWVVQRQVKQRLYDVVLGTSGKHTRYPLVGTYHRLLQQRGLLKLSLDFRDDKSNYLRGLVVGLHKFHGHGLPLDHSASQGWFWDVRPSAAEFQSNGCQARSETMQEFPWHTDCSYEENPPRYFALQVLHPDRRGGGVLSVLSVEHILGRLSPFAQATLWRPEFQIAVPPEFVGASGRSHIVGSILRSTGTMRFREDIITPLSPAAAGAVAELKQLLMSPEVQRETLHLDAECMPQGSVLLMDNSRWLHARNQVKEPERHLRRVRWDATPFA</sequence>
<feature type="compositionally biased region" description="Basic and acidic residues" evidence="2">
    <location>
        <begin position="57"/>
        <end position="82"/>
    </location>
</feature>
<keyword evidence="4" id="KW-1185">Reference proteome</keyword>
<dbReference type="Gene3D" id="3.60.130.10">
    <property type="entry name" value="Clavaminate synthase-like"/>
    <property type="match status" value="1"/>
</dbReference>
<dbReference type="EMBL" id="MU855996">
    <property type="protein sequence ID" value="KAK3898125.1"/>
    <property type="molecule type" value="Genomic_DNA"/>
</dbReference>
<dbReference type="AlphaFoldDB" id="A0AAN6MCB0"/>
<feature type="compositionally biased region" description="Basic and acidic residues" evidence="2">
    <location>
        <begin position="24"/>
        <end position="33"/>
    </location>
</feature>
<dbReference type="SUPFAM" id="SSF56059">
    <property type="entry name" value="Glutathione synthetase ATP-binding domain-like"/>
    <property type="match status" value="1"/>
</dbReference>
<evidence type="ECO:0000313" key="3">
    <source>
        <dbReference type="EMBL" id="KAK3898125.1"/>
    </source>
</evidence>
<comment type="caution">
    <text evidence="3">The sequence shown here is derived from an EMBL/GenBank/DDBJ whole genome shotgun (WGS) entry which is preliminary data.</text>
</comment>
<dbReference type="GO" id="GO:0016491">
    <property type="term" value="F:oxidoreductase activity"/>
    <property type="evidence" value="ECO:0007669"/>
    <property type="project" value="UniProtKB-KW"/>
</dbReference>
<name>A0AAN6MCB0_9PEZI</name>